<dbReference type="PROSITE" id="PS00874">
    <property type="entry name" value="T2SP_F"/>
    <property type="match status" value="1"/>
</dbReference>
<evidence type="ECO:0000256" key="9">
    <source>
        <dbReference type="RuleBase" id="RU003923"/>
    </source>
</evidence>
<dbReference type="Pfam" id="PF00482">
    <property type="entry name" value="T2SSF"/>
    <property type="match status" value="2"/>
</dbReference>
<dbReference type="GO" id="GO:0005886">
    <property type="term" value="C:plasma membrane"/>
    <property type="evidence" value="ECO:0007669"/>
    <property type="project" value="UniProtKB-SubCell"/>
</dbReference>
<keyword evidence="8 10" id="KW-0472">Membrane</keyword>
<dbReference type="EMBL" id="RBZP01000021">
    <property type="protein sequence ID" value="RKQ29887.1"/>
    <property type="molecule type" value="Genomic_DNA"/>
</dbReference>
<evidence type="ECO:0000256" key="1">
    <source>
        <dbReference type="ARBA" id="ARBA00004429"/>
    </source>
</evidence>
<dbReference type="InterPro" id="IPR003004">
    <property type="entry name" value="GspF/PilC"/>
</dbReference>
<keyword evidence="4" id="KW-1003">Cell membrane</keyword>
<evidence type="ECO:0000256" key="2">
    <source>
        <dbReference type="ARBA" id="ARBA00005745"/>
    </source>
</evidence>
<feature type="domain" description="Type II secretion system protein GspF" evidence="11">
    <location>
        <begin position="65"/>
        <end position="188"/>
    </location>
</feature>
<evidence type="ECO:0000256" key="10">
    <source>
        <dbReference type="SAM" id="Phobius"/>
    </source>
</evidence>
<feature type="transmembrane region" description="Helical" evidence="10">
    <location>
        <begin position="165"/>
        <end position="187"/>
    </location>
</feature>
<dbReference type="AlphaFoldDB" id="A0A494ZUB5"/>
<dbReference type="Gene3D" id="1.20.81.30">
    <property type="entry name" value="Type II secretion system (T2SS), domain F"/>
    <property type="match status" value="2"/>
</dbReference>
<evidence type="ECO:0000256" key="5">
    <source>
        <dbReference type="ARBA" id="ARBA00022519"/>
    </source>
</evidence>
<dbReference type="InterPro" id="IPR018076">
    <property type="entry name" value="T2SS_GspF_dom"/>
</dbReference>
<evidence type="ECO:0000259" key="11">
    <source>
        <dbReference type="Pfam" id="PF00482"/>
    </source>
</evidence>
<evidence type="ECO:0000256" key="7">
    <source>
        <dbReference type="ARBA" id="ARBA00022989"/>
    </source>
</evidence>
<reference evidence="12 13" key="1">
    <citation type="journal article" date="2016" name="Int. J. Syst. Evol. Microbiol.">
        <title>Oceanobacillus halophilus sp. nov., a novel moderately halophilic bacterium from a hypersaline lake.</title>
        <authorList>
            <person name="Amoozegar M.A."/>
            <person name="Bagheri M."/>
            <person name="Makhdoumi A."/>
            <person name="Nikou M.M."/>
            <person name="Fazeli S.A.S."/>
            <person name="Schumann P."/>
            <person name="Sproer C."/>
            <person name="Sanchez-Porro C."/>
            <person name="Ventosa A."/>
        </authorList>
    </citation>
    <scope>NUCLEOTIDE SEQUENCE [LARGE SCALE GENOMIC DNA]</scope>
    <source>
        <strain evidence="12 13">DSM 23996</strain>
    </source>
</reference>
<comment type="similarity">
    <text evidence="2 9">Belongs to the GSP F family.</text>
</comment>
<comment type="subcellular location">
    <subcellularLocation>
        <location evidence="1">Cell inner membrane</location>
        <topology evidence="1">Multi-pass membrane protein</topology>
    </subcellularLocation>
    <subcellularLocation>
        <location evidence="9">Cell membrane</location>
        <topology evidence="9">Multi-pass membrane protein</topology>
    </subcellularLocation>
</comment>
<dbReference type="GO" id="GO:0009306">
    <property type="term" value="P:protein secretion"/>
    <property type="evidence" value="ECO:0007669"/>
    <property type="project" value="InterPro"/>
</dbReference>
<evidence type="ECO:0000313" key="13">
    <source>
        <dbReference type="Proteomes" id="UP000269301"/>
    </source>
</evidence>
<evidence type="ECO:0000256" key="4">
    <source>
        <dbReference type="ARBA" id="ARBA00022475"/>
    </source>
</evidence>
<keyword evidence="5" id="KW-0997">Cell inner membrane</keyword>
<dbReference type="PRINTS" id="PR00812">
    <property type="entry name" value="BCTERIALGSPF"/>
</dbReference>
<keyword evidence="3 9" id="KW-0813">Transport</keyword>
<evidence type="ECO:0000256" key="8">
    <source>
        <dbReference type="ARBA" id="ARBA00023136"/>
    </source>
</evidence>
<evidence type="ECO:0000313" key="12">
    <source>
        <dbReference type="EMBL" id="RKQ29887.1"/>
    </source>
</evidence>
<comment type="caution">
    <text evidence="12">The sequence shown here is derived from an EMBL/GenBank/DDBJ whole genome shotgun (WGS) entry which is preliminary data.</text>
</comment>
<gene>
    <name evidence="12" type="ORF">D8M06_16860</name>
</gene>
<keyword evidence="7 10" id="KW-1133">Transmembrane helix</keyword>
<dbReference type="FunFam" id="1.20.81.30:FF:000001">
    <property type="entry name" value="Type II secretion system protein F"/>
    <property type="match status" value="2"/>
</dbReference>
<dbReference type="Proteomes" id="UP000269301">
    <property type="component" value="Unassembled WGS sequence"/>
</dbReference>
<keyword evidence="13" id="KW-1185">Reference proteome</keyword>
<accession>A0A494ZUB5</accession>
<evidence type="ECO:0000256" key="6">
    <source>
        <dbReference type="ARBA" id="ARBA00022692"/>
    </source>
</evidence>
<organism evidence="12 13">
    <name type="scientific">Oceanobacillus halophilus</name>
    <dbReference type="NCBI Taxonomy" id="930130"/>
    <lineage>
        <taxon>Bacteria</taxon>
        <taxon>Bacillati</taxon>
        <taxon>Bacillota</taxon>
        <taxon>Bacilli</taxon>
        <taxon>Bacillales</taxon>
        <taxon>Bacillaceae</taxon>
        <taxon>Oceanobacillus</taxon>
    </lineage>
</organism>
<dbReference type="OrthoDB" id="9805682at2"/>
<protein>
    <submittedName>
        <fullName evidence="12">Type II secretion system F family protein</fullName>
    </submittedName>
</protein>
<feature type="transmembrane region" description="Helical" evidence="10">
    <location>
        <begin position="218"/>
        <end position="236"/>
    </location>
</feature>
<dbReference type="RefSeq" id="WP_121205754.1">
    <property type="nucleotide sequence ID" value="NZ_RBZP01000021.1"/>
</dbReference>
<feature type="transmembrane region" description="Helical" evidence="10">
    <location>
        <begin position="371"/>
        <end position="392"/>
    </location>
</feature>
<sequence length="398" mass="44848">MNFQYSGKRISGQKIKGKIDADSKAVALRELENNGLIIFEIEETKPWNKDIILNKSVKVKDFVVFLRQYATLIRAGISISDSTKTMMEQTENYALRTALTDIDKQLDQGVALSKAAERHPKVFPSLLINIIHAGEASGKLDEILNEMADYYEKEYRNKQKVISALMYPSVVGIITILLSIFLLVFIVPTFVNMFGSMGEEVPAYTQFVLSISDFAGKYWWVLFALVALVAILYKYFIQYESFAYRMDVIKMRFPLLGVLVHKGALVRMTQTLSTLVNSSVPILQSIEITEKVVSNRVISEVLSEARDSLTSGESISKPMKSHWAFPALVVQMIQIGERTGNLDHMLTKSAEFYEEEVNQLSDRIKTLIEPLMIIILTVLVGGIIAAVVLPMFSMFETL</sequence>
<proteinExistence type="inferred from homology"/>
<evidence type="ECO:0000256" key="3">
    <source>
        <dbReference type="ARBA" id="ARBA00022448"/>
    </source>
</evidence>
<keyword evidence="6 9" id="KW-0812">Transmembrane</keyword>
<name>A0A494ZUB5_9BACI</name>
<feature type="domain" description="Type II secretion system protein GspF" evidence="11">
    <location>
        <begin position="269"/>
        <end position="390"/>
    </location>
</feature>
<dbReference type="InterPro" id="IPR042094">
    <property type="entry name" value="T2SS_GspF_sf"/>
</dbReference>
<dbReference type="InterPro" id="IPR001992">
    <property type="entry name" value="T2SS_GspF/T4SS_PilC_CS"/>
</dbReference>
<dbReference type="PANTHER" id="PTHR30012:SF0">
    <property type="entry name" value="TYPE II SECRETION SYSTEM PROTEIN F-RELATED"/>
    <property type="match status" value="1"/>
</dbReference>
<dbReference type="PANTHER" id="PTHR30012">
    <property type="entry name" value="GENERAL SECRETION PATHWAY PROTEIN"/>
    <property type="match status" value="1"/>
</dbReference>